<evidence type="ECO:0000256" key="5">
    <source>
        <dbReference type="ARBA" id="ARBA00022989"/>
    </source>
</evidence>
<dbReference type="SUPFAM" id="SSF52540">
    <property type="entry name" value="P-loop containing nucleoside triphosphate hydrolases"/>
    <property type="match status" value="1"/>
</dbReference>
<dbReference type="PANTHER" id="PTHR37937">
    <property type="entry name" value="CONJUGATIVE TRANSFER: DNA TRANSPORT"/>
    <property type="match status" value="1"/>
</dbReference>
<dbReference type="Proteomes" id="UP000022645">
    <property type="component" value="Unassembled WGS sequence"/>
</dbReference>
<keyword evidence="5 7" id="KW-1133">Transmembrane helix</keyword>
<keyword evidence="6 7" id="KW-0472">Membrane</keyword>
<protein>
    <submittedName>
        <fullName evidence="8">Type IV secretory system Conjugative DNA transfer</fullName>
    </submittedName>
</protein>
<proteinExistence type="inferred from homology"/>
<name>X8IRX6_9FIRM</name>
<keyword evidence="4 7" id="KW-0812">Transmembrane</keyword>
<dbReference type="InterPro" id="IPR003688">
    <property type="entry name" value="TraG/VirD4"/>
</dbReference>
<dbReference type="Pfam" id="PF02534">
    <property type="entry name" value="T4SS-DNA_transf"/>
    <property type="match status" value="1"/>
</dbReference>
<evidence type="ECO:0000256" key="4">
    <source>
        <dbReference type="ARBA" id="ARBA00022692"/>
    </source>
</evidence>
<dbReference type="EMBL" id="JALU01000024">
    <property type="protein sequence ID" value="EUC51791.1"/>
    <property type="molecule type" value="Genomic_DNA"/>
</dbReference>
<dbReference type="GO" id="GO:0005886">
    <property type="term" value="C:plasma membrane"/>
    <property type="evidence" value="ECO:0007669"/>
    <property type="project" value="UniProtKB-SubCell"/>
</dbReference>
<comment type="subcellular location">
    <subcellularLocation>
        <location evidence="1">Cell membrane</location>
        <topology evidence="1">Multi-pass membrane protein</topology>
    </subcellularLocation>
</comment>
<evidence type="ECO:0000256" key="6">
    <source>
        <dbReference type="ARBA" id="ARBA00023136"/>
    </source>
</evidence>
<dbReference type="CDD" id="cd01127">
    <property type="entry name" value="TrwB_TraG_TraD_VirD4"/>
    <property type="match status" value="1"/>
</dbReference>
<accession>X8IRX6</accession>
<dbReference type="PANTHER" id="PTHR37937:SF1">
    <property type="entry name" value="CONJUGATIVE TRANSFER: DNA TRANSPORT"/>
    <property type="match status" value="1"/>
</dbReference>
<evidence type="ECO:0000256" key="3">
    <source>
        <dbReference type="ARBA" id="ARBA00022475"/>
    </source>
</evidence>
<gene>
    <name evidence="8" type="ORF">HMPREF0581_0642</name>
</gene>
<evidence type="ECO:0000256" key="7">
    <source>
        <dbReference type="SAM" id="Phobius"/>
    </source>
</evidence>
<dbReference type="RefSeq" id="WP_036381564.1">
    <property type="nucleotide sequence ID" value="NZ_JALU01000024.1"/>
</dbReference>
<evidence type="ECO:0000313" key="8">
    <source>
        <dbReference type="EMBL" id="EUC51791.1"/>
    </source>
</evidence>
<evidence type="ECO:0000256" key="2">
    <source>
        <dbReference type="ARBA" id="ARBA00008806"/>
    </source>
</evidence>
<organism evidence="8 9">
    <name type="scientific">Mogibacterium timidum ATCC 33093</name>
    <dbReference type="NCBI Taxonomy" id="1401079"/>
    <lineage>
        <taxon>Bacteria</taxon>
        <taxon>Bacillati</taxon>
        <taxon>Bacillota</taxon>
        <taxon>Clostridia</taxon>
        <taxon>Peptostreptococcales</taxon>
        <taxon>Anaerovoracaceae</taxon>
        <taxon>Mogibacterium</taxon>
    </lineage>
</organism>
<keyword evidence="3" id="KW-1003">Cell membrane</keyword>
<comment type="similarity">
    <text evidence="2">Belongs to the VirD4/TraG family.</text>
</comment>
<dbReference type="AlphaFoldDB" id="X8IRX6"/>
<comment type="caution">
    <text evidence="8">The sequence shown here is derived from an EMBL/GenBank/DDBJ whole genome shotgun (WGS) entry which is preliminary data.</text>
</comment>
<feature type="transmembrane region" description="Helical" evidence="7">
    <location>
        <begin position="7"/>
        <end position="29"/>
    </location>
</feature>
<dbReference type="InterPro" id="IPR027417">
    <property type="entry name" value="P-loop_NTPase"/>
</dbReference>
<sequence length="450" mass="51623">MTNVYKLYMLCIICAVLIFFFAAFIRFMLNSASKITGQNKISRSLKGSDLSKDKHGNGFIFGKKGRKEVYLPDSAEGHISVFGGSGKGKTSALLIPSLRAWIGSFFAIDISGDISKNVDCDNKVILSPDDPNESGIYNIFHSIDRIADINEQREKIEELVNIIIDKKPNAADATAYFTDTARKMLRAAMIAFYSIGMDFIQICKQVYFTGYKELWDQIELTEHERAIGYIESLRGENEKNLAGAKSLLDEKIRLFADNPKMEKILRRPLYEREESIYPARLEDIHLFLKIPDKKQEYYSTFMRVISGQVMEYISGRIYDKRKDKRILVALDEFASIGHFEVLSPFRKFRKNGANICILTQSLADIDLVYSEKERRVILDNSAYIVVLSANDSSTRQYFSELVGREQGHDKRGNEKREFAVQPEEWKEFTNHLVVIHAGGYVKLKKNFYFK</sequence>
<dbReference type="Gene3D" id="3.40.50.300">
    <property type="entry name" value="P-loop containing nucleotide triphosphate hydrolases"/>
    <property type="match status" value="1"/>
</dbReference>
<dbReference type="InterPro" id="IPR051539">
    <property type="entry name" value="T4SS-coupling_protein"/>
</dbReference>
<reference evidence="8 9" key="1">
    <citation type="submission" date="2014-01" db="EMBL/GenBank/DDBJ databases">
        <authorList>
            <person name="Durkin A.S."/>
            <person name="McCorrison J."/>
            <person name="Torralba M."/>
            <person name="Gillis M."/>
            <person name="Haft D.H."/>
            <person name="Methe B."/>
            <person name="Sutton G."/>
            <person name="Nelson K.E."/>
        </authorList>
    </citation>
    <scope>NUCLEOTIDE SEQUENCE [LARGE SCALE GENOMIC DNA]</scope>
    <source>
        <strain evidence="8 9">ATCC 33093</strain>
    </source>
</reference>
<evidence type="ECO:0000313" key="9">
    <source>
        <dbReference type="Proteomes" id="UP000022645"/>
    </source>
</evidence>
<evidence type="ECO:0000256" key="1">
    <source>
        <dbReference type="ARBA" id="ARBA00004651"/>
    </source>
</evidence>